<sequence>MRKTKIAVENLAELTIRQINNLDFEDEKLFIEKKNKKPLAFSTKISNRSFGRGNPLLARRKITSIESIDKRLDELIKKCQ</sequence>
<evidence type="ECO:0000313" key="1">
    <source>
        <dbReference type="EMBL" id="SET07605.1"/>
    </source>
</evidence>
<organism evidence="1 2">
    <name type="scientific">Thomasclavelia cocleata</name>
    <dbReference type="NCBI Taxonomy" id="69824"/>
    <lineage>
        <taxon>Bacteria</taxon>
        <taxon>Bacillati</taxon>
        <taxon>Bacillota</taxon>
        <taxon>Erysipelotrichia</taxon>
        <taxon>Erysipelotrichales</taxon>
        <taxon>Coprobacillaceae</taxon>
        <taxon>Thomasclavelia</taxon>
    </lineage>
</organism>
<dbReference type="RefSeq" id="WP_092351509.1">
    <property type="nucleotide sequence ID" value="NZ_FOIN01000001.1"/>
</dbReference>
<protein>
    <submittedName>
        <fullName evidence="1">Uncharacterized protein</fullName>
    </submittedName>
</protein>
<dbReference type="EMBL" id="FOIN01000001">
    <property type="protein sequence ID" value="SET07605.1"/>
    <property type="molecule type" value="Genomic_DNA"/>
</dbReference>
<dbReference type="Proteomes" id="UP000198558">
    <property type="component" value="Unassembled WGS sequence"/>
</dbReference>
<name>A0A1I0BKU1_9FIRM</name>
<reference evidence="2" key="1">
    <citation type="submission" date="2016-10" db="EMBL/GenBank/DDBJ databases">
        <authorList>
            <person name="Varghese N."/>
            <person name="Submissions S."/>
        </authorList>
    </citation>
    <scope>NUCLEOTIDE SEQUENCE [LARGE SCALE GENOMIC DNA]</scope>
    <source>
        <strain evidence="2">DSM 1551</strain>
    </source>
</reference>
<gene>
    <name evidence="1" type="ORF">SAMN04489758_101168</name>
</gene>
<keyword evidence="2" id="KW-1185">Reference proteome</keyword>
<proteinExistence type="predicted"/>
<accession>A0A1I0BKU1</accession>
<dbReference type="GeneID" id="78287212"/>
<dbReference type="AlphaFoldDB" id="A0A1I0BKU1"/>
<evidence type="ECO:0000313" key="2">
    <source>
        <dbReference type="Proteomes" id="UP000198558"/>
    </source>
</evidence>